<feature type="domain" description="F-box" evidence="1">
    <location>
        <begin position="4"/>
        <end position="49"/>
    </location>
</feature>
<dbReference type="InterPro" id="IPR013187">
    <property type="entry name" value="F-box-assoc_dom_typ3"/>
</dbReference>
<dbReference type="eggNOG" id="ENOG502S2YF">
    <property type="taxonomic scope" value="Eukaryota"/>
</dbReference>
<proteinExistence type="predicted"/>
<dbReference type="PROSITE" id="PS50181">
    <property type="entry name" value="FBOX"/>
    <property type="match status" value="1"/>
</dbReference>
<protein>
    <recommendedName>
        <fullName evidence="1">F-box domain-containing protein</fullName>
    </recommendedName>
</protein>
<dbReference type="NCBIfam" id="TIGR01640">
    <property type="entry name" value="F_box_assoc_1"/>
    <property type="match status" value="1"/>
</dbReference>
<dbReference type="InterPro" id="IPR036047">
    <property type="entry name" value="F-box-like_dom_sf"/>
</dbReference>
<dbReference type="InterPro" id="IPR017451">
    <property type="entry name" value="F-box-assoc_interact_dom"/>
</dbReference>
<dbReference type="SUPFAM" id="SSF81383">
    <property type="entry name" value="F-box domain"/>
    <property type="match status" value="2"/>
</dbReference>
<dbReference type="PANTHER" id="PTHR31672">
    <property type="entry name" value="BNACNNG10540D PROTEIN"/>
    <property type="match status" value="1"/>
</dbReference>
<dbReference type="InterPro" id="IPR001810">
    <property type="entry name" value="F-box_dom"/>
</dbReference>
<dbReference type="AlphaFoldDB" id="J3N2K2"/>
<evidence type="ECO:0000259" key="1">
    <source>
        <dbReference type="PROSITE" id="PS50181"/>
    </source>
</evidence>
<evidence type="ECO:0000313" key="3">
    <source>
        <dbReference type="Proteomes" id="UP000006038"/>
    </source>
</evidence>
<name>J3N2K2_ORYBR</name>
<dbReference type="HOGENOM" id="CLU_011979_3_0_1"/>
<dbReference type="Pfam" id="PF08268">
    <property type="entry name" value="FBA_3"/>
    <property type="match status" value="1"/>
</dbReference>
<dbReference type="InterPro" id="IPR050796">
    <property type="entry name" value="SCF_F-box_component"/>
</dbReference>
<dbReference type="Gene3D" id="1.20.1280.50">
    <property type="match status" value="1"/>
</dbReference>
<dbReference type="Gramene" id="OB10G17500.1">
    <property type="protein sequence ID" value="OB10G17500.1"/>
    <property type="gene ID" value="OB10G17500"/>
</dbReference>
<dbReference type="PANTHER" id="PTHR31672:SF13">
    <property type="entry name" value="F-BOX PROTEIN CPR30-LIKE"/>
    <property type="match status" value="1"/>
</dbReference>
<dbReference type="Proteomes" id="UP000006038">
    <property type="component" value="Chromosome 10"/>
</dbReference>
<reference evidence="2" key="2">
    <citation type="submission" date="2013-04" db="UniProtKB">
        <authorList>
            <consortium name="EnsemblPlants"/>
        </authorList>
    </citation>
    <scope>IDENTIFICATION</scope>
</reference>
<sequence>MESPPPPPTLPEEVILEILSCLPAKSVARLRTLSRSWRAALSSPFFLELHLRRANKAAPRLFCGSADFKAPVDIDDDDDDKWCFFAFQPGAGGRGGTPLRGLILVRCFDNGGYYVCNPCTGAVLALPDSTRPMKKTFRRSMAQPPPPFYLYVSYGLGYCAATRRYKVFRLFTGGGDGDGKDETCCEVFVLDALAYWRPTAGKPPQGCTVGENNPAVFLDGSLHFLCRDGSAVVTMNVGDETFGSLPAPAPAAGGEILRTITELDGRLCVCQRASESGDGPYHLWLYGGEETARWEKLCCIDPRSWPEDDRNLLRSRWIAPLCMYGEKIMLRTGNCRVFAVDPTGGVAGSPEILFRPDEHEATGGEFVDTLYPTLGLYEESLVPVGRTIEEMVFLSPATRAWSDVLKWLGGRTVAELSVVCREWRAVVTSDRFVRAHAAHPKVATSTRVRFVMDPAFGLPVDVDRVGEVGDDPDISEQPFPCGQPCRGLHAGPLRGALCVACSDRDANTIDVWALTNHNGNAASSAWTMEHRLELAAHSPEYSSEKTTVMGVDPTSGRVWVTTGESLGHYDPKTRELVTVYRVRWMDRLGDVVIGTKFCAVICQERMIRYPF</sequence>
<dbReference type="OMA" id="RNTIDIW"/>
<organism evidence="2">
    <name type="scientific">Oryza brachyantha</name>
    <name type="common">malo sina</name>
    <dbReference type="NCBI Taxonomy" id="4533"/>
    <lineage>
        <taxon>Eukaryota</taxon>
        <taxon>Viridiplantae</taxon>
        <taxon>Streptophyta</taxon>
        <taxon>Embryophyta</taxon>
        <taxon>Tracheophyta</taxon>
        <taxon>Spermatophyta</taxon>
        <taxon>Magnoliopsida</taxon>
        <taxon>Liliopsida</taxon>
        <taxon>Poales</taxon>
        <taxon>Poaceae</taxon>
        <taxon>BOP clade</taxon>
        <taxon>Oryzoideae</taxon>
        <taxon>Oryzeae</taxon>
        <taxon>Oryzinae</taxon>
        <taxon>Oryza</taxon>
    </lineage>
</organism>
<evidence type="ECO:0000313" key="2">
    <source>
        <dbReference type="EnsemblPlants" id="OB10G17500.1"/>
    </source>
</evidence>
<keyword evidence="3" id="KW-1185">Reference proteome</keyword>
<accession>J3N2K2</accession>
<reference evidence="2" key="1">
    <citation type="journal article" date="2013" name="Nat. Commun.">
        <title>Whole-genome sequencing of Oryza brachyantha reveals mechanisms underlying Oryza genome evolution.</title>
        <authorList>
            <person name="Chen J."/>
            <person name="Huang Q."/>
            <person name="Gao D."/>
            <person name="Wang J."/>
            <person name="Lang Y."/>
            <person name="Liu T."/>
            <person name="Li B."/>
            <person name="Bai Z."/>
            <person name="Luis Goicoechea J."/>
            <person name="Liang C."/>
            <person name="Chen C."/>
            <person name="Zhang W."/>
            <person name="Sun S."/>
            <person name="Liao Y."/>
            <person name="Zhang X."/>
            <person name="Yang L."/>
            <person name="Song C."/>
            <person name="Wang M."/>
            <person name="Shi J."/>
            <person name="Liu G."/>
            <person name="Liu J."/>
            <person name="Zhou H."/>
            <person name="Zhou W."/>
            <person name="Yu Q."/>
            <person name="An N."/>
            <person name="Chen Y."/>
            <person name="Cai Q."/>
            <person name="Wang B."/>
            <person name="Liu B."/>
            <person name="Min J."/>
            <person name="Huang Y."/>
            <person name="Wu H."/>
            <person name="Li Z."/>
            <person name="Zhang Y."/>
            <person name="Yin Y."/>
            <person name="Song W."/>
            <person name="Jiang J."/>
            <person name="Jackson S.A."/>
            <person name="Wing R.A."/>
            <person name="Wang J."/>
            <person name="Chen M."/>
        </authorList>
    </citation>
    <scope>NUCLEOTIDE SEQUENCE [LARGE SCALE GENOMIC DNA]</scope>
    <source>
        <strain evidence="2">cv. IRGC 101232</strain>
    </source>
</reference>
<dbReference type="Pfam" id="PF00646">
    <property type="entry name" value="F-box"/>
    <property type="match status" value="2"/>
</dbReference>
<dbReference type="EnsemblPlants" id="OB10G17500.1">
    <property type="protein sequence ID" value="OB10G17500.1"/>
    <property type="gene ID" value="OB10G17500"/>
</dbReference>
<dbReference type="SMART" id="SM00256">
    <property type="entry name" value="FBOX"/>
    <property type="match status" value="2"/>
</dbReference>